<dbReference type="Pfam" id="PF01817">
    <property type="entry name" value="CM_2"/>
    <property type="match status" value="1"/>
</dbReference>
<dbReference type="InterPro" id="IPR036263">
    <property type="entry name" value="Chorismate_II_sf"/>
</dbReference>
<name>A0A192H1Y4_9LACO</name>
<dbReference type="SMART" id="SM00830">
    <property type="entry name" value="CM_2"/>
    <property type="match status" value="1"/>
</dbReference>
<dbReference type="NCBIfam" id="TIGR01805">
    <property type="entry name" value="CM_mono_grmpos"/>
    <property type="match status" value="1"/>
</dbReference>
<dbReference type="PROSITE" id="PS51168">
    <property type="entry name" value="CHORISMATE_MUT_2"/>
    <property type="match status" value="1"/>
</dbReference>
<gene>
    <name evidence="1" type="ORF">AYR53_05555</name>
</gene>
<dbReference type="Gene3D" id="1.20.59.10">
    <property type="entry name" value="Chorismate mutase"/>
    <property type="match status" value="1"/>
</dbReference>
<dbReference type="SUPFAM" id="SSF48600">
    <property type="entry name" value="Chorismate mutase II"/>
    <property type="match status" value="1"/>
</dbReference>
<dbReference type="RefSeq" id="WP_068225592.1">
    <property type="nucleotide sequence ID" value="NZ_CP014623.1"/>
</dbReference>
<dbReference type="InterPro" id="IPR011279">
    <property type="entry name" value="Chorismate_mutase_GmP"/>
</dbReference>
<dbReference type="InterPro" id="IPR002701">
    <property type="entry name" value="CM_II_prokaryot"/>
</dbReference>
<dbReference type="EMBL" id="CP014873">
    <property type="protein sequence ID" value="ANK62288.1"/>
    <property type="molecule type" value="Genomic_DNA"/>
</dbReference>
<dbReference type="GO" id="GO:0004106">
    <property type="term" value="F:chorismate mutase activity"/>
    <property type="evidence" value="ECO:0007669"/>
    <property type="project" value="InterPro"/>
</dbReference>
<sequence>MLEEERKQIDEIDRQLTALFEQRLAVSKKIATVKHQQKMSLTNPTRETEVIQAQTKNLSDQTLAPYLTDWYRSTMLLSKQYQANVIKKLRQ</sequence>
<evidence type="ECO:0000313" key="1">
    <source>
        <dbReference type="EMBL" id="ANK62288.1"/>
    </source>
</evidence>
<reference evidence="1 2" key="1">
    <citation type="submission" date="2016-03" db="EMBL/GenBank/DDBJ databases">
        <title>Pediococcus and Lactobacillus from brewery environment - whole genome sequencing and assembly.</title>
        <authorList>
            <person name="Behr J."/>
            <person name="Geissler A.J."/>
            <person name="Vogel R.F."/>
        </authorList>
    </citation>
    <scope>NUCLEOTIDE SEQUENCE [LARGE SCALE GENOMIC DNA]</scope>
    <source>
        <strain evidence="1 2">TMW 1.1989</strain>
    </source>
</reference>
<evidence type="ECO:0000313" key="2">
    <source>
        <dbReference type="Proteomes" id="UP000078582"/>
    </source>
</evidence>
<dbReference type="Proteomes" id="UP000078582">
    <property type="component" value="Chromosome"/>
</dbReference>
<protein>
    <submittedName>
        <fullName evidence="1">Chorismate mutase</fullName>
    </submittedName>
</protein>
<proteinExistence type="predicted"/>
<dbReference type="STRING" id="375175.AYR53_05555"/>
<accession>A0A192H1Y4</accession>
<dbReference type="InterPro" id="IPR036979">
    <property type="entry name" value="CM_dom_sf"/>
</dbReference>
<dbReference type="OrthoDB" id="9802281at2"/>
<dbReference type="AlphaFoldDB" id="A0A192H1Y4"/>
<dbReference type="GO" id="GO:0046417">
    <property type="term" value="P:chorismate metabolic process"/>
    <property type="evidence" value="ECO:0007669"/>
    <property type="project" value="InterPro"/>
</dbReference>
<dbReference type="KEGG" id="lbt:AYR52_08445"/>
<keyword evidence="2" id="KW-1185">Reference proteome</keyword>
<organism evidence="1 2">
    <name type="scientific">Loigolactobacillus backii</name>
    <dbReference type="NCBI Taxonomy" id="375175"/>
    <lineage>
        <taxon>Bacteria</taxon>
        <taxon>Bacillati</taxon>
        <taxon>Bacillota</taxon>
        <taxon>Bacilli</taxon>
        <taxon>Lactobacillales</taxon>
        <taxon>Lactobacillaceae</taxon>
        <taxon>Loigolactobacillus</taxon>
    </lineage>
</organism>
<dbReference type="GeneID" id="42981713"/>